<dbReference type="RefSeq" id="WP_015745797.1">
    <property type="nucleotide sequence ID" value="NC_013235.1"/>
</dbReference>
<sequence length="197" mass="22281">MAALREFLRAADPTLVTDNTEALNTDPRLSVTGDEVWDHAARLIVPDPVRDAILMLERTFPDIDVLNAGPTRFDLSGRFSNPSRAAADALVRLEAFPSICVVARGRENRVAALARHQNVLLWIELRPNHNVWYRTYRLTGMRNALGIVNDNETARAARLSEPPWTVVPQSARSVLHALRLDEQEFRDWQFADKGARY</sequence>
<accession>C8X710</accession>
<reference evidence="1 2" key="2">
    <citation type="journal article" date="2010" name="Stand. Genomic Sci.">
        <title>Complete genome sequence of Nakamurella multipartita type strain (Y-104).</title>
        <authorList>
            <person name="Tice H."/>
            <person name="Mayilraj S."/>
            <person name="Sims D."/>
            <person name="Lapidus A."/>
            <person name="Nolan M."/>
            <person name="Lucas S."/>
            <person name="Glavina Del Rio T."/>
            <person name="Copeland A."/>
            <person name="Cheng J.F."/>
            <person name="Meincke L."/>
            <person name="Bruce D."/>
            <person name="Goodwin L."/>
            <person name="Pitluck S."/>
            <person name="Ivanova N."/>
            <person name="Mavromatis K."/>
            <person name="Ovchinnikova G."/>
            <person name="Pati A."/>
            <person name="Chen A."/>
            <person name="Palaniappan K."/>
            <person name="Land M."/>
            <person name="Hauser L."/>
            <person name="Chang Y.J."/>
            <person name="Jeffries C.D."/>
            <person name="Detter J.C."/>
            <person name="Brettin T."/>
            <person name="Rohde M."/>
            <person name="Goker M."/>
            <person name="Bristow J."/>
            <person name="Eisen J.A."/>
            <person name="Markowitz V."/>
            <person name="Hugenholtz P."/>
            <person name="Kyrpides N.C."/>
            <person name="Klenk H.P."/>
            <person name="Chen F."/>
        </authorList>
    </citation>
    <scope>NUCLEOTIDE SEQUENCE [LARGE SCALE GENOMIC DNA]</scope>
    <source>
        <strain evidence="2">ATCC 700099 / DSM 44233 / CIP 104796 / JCM 9543 / NBRC 105858 / Y-104</strain>
    </source>
</reference>
<name>C8X710_NAKMY</name>
<dbReference type="HOGENOM" id="CLU_1382829_0_0_11"/>
<evidence type="ECO:0000313" key="2">
    <source>
        <dbReference type="Proteomes" id="UP000002218"/>
    </source>
</evidence>
<keyword evidence="2" id="KW-1185">Reference proteome</keyword>
<dbReference type="Proteomes" id="UP000002218">
    <property type="component" value="Chromosome"/>
</dbReference>
<organism evidence="1 2">
    <name type="scientific">Nakamurella multipartita (strain ATCC 700099 / DSM 44233 / CIP 104796 / JCM 9543 / NBRC 105858 / Y-104)</name>
    <name type="common">Microsphaera multipartita</name>
    <dbReference type="NCBI Taxonomy" id="479431"/>
    <lineage>
        <taxon>Bacteria</taxon>
        <taxon>Bacillati</taxon>
        <taxon>Actinomycetota</taxon>
        <taxon>Actinomycetes</taxon>
        <taxon>Nakamurellales</taxon>
        <taxon>Nakamurellaceae</taxon>
        <taxon>Nakamurella</taxon>
    </lineage>
</organism>
<dbReference type="InParanoid" id="C8X710"/>
<protein>
    <submittedName>
        <fullName evidence="1">Uncharacterized protein</fullName>
    </submittedName>
</protein>
<reference evidence="2" key="1">
    <citation type="submission" date="2009-09" db="EMBL/GenBank/DDBJ databases">
        <title>The complete genome of Nakamurella multipartita DSM 44233.</title>
        <authorList>
            <consortium name="US DOE Joint Genome Institute (JGI-PGF)"/>
            <person name="Lucas S."/>
            <person name="Copeland A."/>
            <person name="Lapidus A."/>
            <person name="Glavina del Rio T."/>
            <person name="Dalin E."/>
            <person name="Tice H."/>
            <person name="Bruce D."/>
            <person name="Goodwin L."/>
            <person name="Pitluck S."/>
            <person name="Kyrpides N."/>
            <person name="Mavromatis K."/>
            <person name="Ivanova N."/>
            <person name="Ovchinnikova G."/>
            <person name="Sims D."/>
            <person name="Meincke L."/>
            <person name="Brettin T."/>
            <person name="Detter J.C."/>
            <person name="Han C."/>
            <person name="Larimer F."/>
            <person name="Land M."/>
            <person name="Hauser L."/>
            <person name="Markowitz V."/>
            <person name="Cheng J.-F."/>
            <person name="Hugenholtz P."/>
            <person name="Woyke T."/>
            <person name="Wu D."/>
            <person name="Klenk H.-P."/>
            <person name="Eisen J.A."/>
        </authorList>
    </citation>
    <scope>NUCLEOTIDE SEQUENCE [LARGE SCALE GENOMIC DNA]</scope>
    <source>
        <strain evidence="2">ATCC 700099 / DSM 44233 / CIP 104796 / JCM 9543 / NBRC 105858 / Y-104</strain>
    </source>
</reference>
<proteinExistence type="predicted"/>
<dbReference type="EMBL" id="CP001737">
    <property type="protein sequence ID" value="ACV76879.1"/>
    <property type="molecule type" value="Genomic_DNA"/>
</dbReference>
<dbReference type="KEGG" id="nml:Namu_0460"/>
<dbReference type="AlphaFoldDB" id="C8X710"/>
<gene>
    <name evidence="1" type="ordered locus">Namu_0460</name>
</gene>
<evidence type="ECO:0000313" key="1">
    <source>
        <dbReference type="EMBL" id="ACV76879.1"/>
    </source>
</evidence>